<feature type="transmembrane region" description="Helical" evidence="15">
    <location>
        <begin position="1031"/>
        <end position="1051"/>
    </location>
</feature>
<dbReference type="Gene3D" id="3.40.1110.10">
    <property type="entry name" value="Calcium-transporting ATPase, cytoplasmic domain N"/>
    <property type="match status" value="1"/>
</dbReference>
<dbReference type="PANTHER" id="PTHR24092">
    <property type="entry name" value="PROBABLE PHOSPHOLIPID-TRANSPORTING ATPASE"/>
    <property type="match status" value="1"/>
</dbReference>
<dbReference type="InterPro" id="IPR032630">
    <property type="entry name" value="P_typ_ATPase_c"/>
</dbReference>
<evidence type="ECO:0000256" key="5">
    <source>
        <dbReference type="ARBA" id="ARBA00022741"/>
    </source>
</evidence>
<gene>
    <name evidence="18" type="ORF">TTHERM_00600310</name>
</gene>
<dbReference type="InterPro" id="IPR044492">
    <property type="entry name" value="P_typ_ATPase_HD_dom"/>
</dbReference>
<dbReference type="SUPFAM" id="SSF81665">
    <property type="entry name" value="Calcium ATPase, transmembrane domain M"/>
    <property type="match status" value="1"/>
</dbReference>
<feature type="binding site" evidence="13">
    <location>
        <position position="695"/>
    </location>
    <ligand>
        <name>ATP</name>
        <dbReference type="ChEBI" id="CHEBI:30616"/>
    </ligand>
</feature>
<evidence type="ECO:0000256" key="11">
    <source>
        <dbReference type="ARBA" id="ARBA00034036"/>
    </source>
</evidence>
<feature type="binding site" evidence="13">
    <location>
        <position position="820"/>
    </location>
    <ligand>
        <name>ATP</name>
        <dbReference type="ChEBI" id="CHEBI:30616"/>
    </ligand>
</feature>
<keyword evidence="9 15" id="KW-1133">Transmembrane helix</keyword>
<feature type="transmembrane region" description="Helical" evidence="15">
    <location>
        <begin position="1002"/>
        <end position="1019"/>
    </location>
</feature>
<comment type="subcellular location">
    <subcellularLocation>
        <location evidence="1 15">Membrane</location>
        <topology evidence="1 15">Multi-pass membrane protein</topology>
    </subcellularLocation>
</comment>
<dbReference type="InterPro" id="IPR023299">
    <property type="entry name" value="ATPase_P-typ_cyto_dom_N"/>
</dbReference>
<dbReference type="GO" id="GO:0016887">
    <property type="term" value="F:ATP hydrolysis activity"/>
    <property type="evidence" value="ECO:0007669"/>
    <property type="project" value="InterPro"/>
</dbReference>
<dbReference type="AlphaFoldDB" id="I7MG39"/>
<feature type="transmembrane region" description="Helical" evidence="15">
    <location>
        <begin position="906"/>
        <end position="926"/>
    </location>
</feature>
<dbReference type="Proteomes" id="UP000009168">
    <property type="component" value="Unassembled WGS sequence"/>
</dbReference>
<keyword evidence="3 15" id="KW-0812">Transmembrane</keyword>
<feature type="binding site" evidence="14">
    <location>
        <position position="429"/>
    </location>
    <ligand>
        <name>Mg(2+)</name>
        <dbReference type="ChEBI" id="CHEBI:18420"/>
    </ligand>
</feature>
<keyword evidence="19" id="KW-1185">Reference proteome</keyword>
<evidence type="ECO:0000256" key="9">
    <source>
        <dbReference type="ARBA" id="ARBA00022989"/>
    </source>
</evidence>
<evidence type="ECO:0000259" key="17">
    <source>
        <dbReference type="Pfam" id="PF16212"/>
    </source>
</evidence>
<dbReference type="FunCoup" id="I7MG39">
    <property type="interactions" value="9"/>
</dbReference>
<dbReference type="SFLD" id="SFLDS00003">
    <property type="entry name" value="Haloacid_Dehalogenase"/>
    <property type="match status" value="1"/>
</dbReference>
<dbReference type="EMBL" id="GG662620">
    <property type="protein sequence ID" value="EAR84839.2"/>
    <property type="molecule type" value="Genomic_DNA"/>
</dbReference>
<evidence type="ECO:0000256" key="2">
    <source>
        <dbReference type="ARBA" id="ARBA00008109"/>
    </source>
</evidence>
<dbReference type="GO" id="GO:0005886">
    <property type="term" value="C:plasma membrane"/>
    <property type="evidence" value="ECO:0007669"/>
    <property type="project" value="TreeGrafter"/>
</dbReference>
<dbReference type="EC" id="7.6.2.1" evidence="15"/>
<evidence type="ECO:0000256" key="10">
    <source>
        <dbReference type="ARBA" id="ARBA00023136"/>
    </source>
</evidence>
<dbReference type="Pfam" id="PF13246">
    <property type="entry name" value="Cation_ATPase"/>
    <property type="match status" value="1"/>
</dbReference>
<keyword evidence="8 15" id="KW-1278">Translocase</keyword>
<dbReference type="InterPro" id="IPR006539">
    <property type="entry name" value="P-type_ATPase_IV"/>
</dbReference>
<dbReference type="PRINTS" id="PR00119">
    <property type="entry name" value="CATATPASE"/>
</dbReference>
<feature type="transmembrane region" description="Helical" evidence="15">
    <location>
        <begin position="970"/>
        <end position="990"/>
    </location>
</feature>
<dbReference type="Pfam" id="PF16212">
    <property type="entry name" value="PhoLip_ATPase_C"/>
    <property type="match status" value="1"/>
</dbReference>
<reference evidence="19" key="1">
    <citation type="journal article" date="2006" name="PLoS Biol.">
        <title>Macronuclear genome sequence of the ciliate Tetrahymena thermophila, a model eukaryote.</title>
        <authorList>
            <person name="Eisen J.A."/>
            <person name="Coyne R.S."/>
            <person name="Wu M."/>
            <person name="Wu D."/>
            <person name="Thiagarajan M."/>
            <person name="Wortman J.R."/>
            <person name="Badger J.H."/>
            <person name="Ren Q."/>
            <person name="Amedeo P."/>
            <person name="Jones K.M."/>
            <person name="Tallon L.J."/>
            <person name="Delcher A.L."/>
            <person name="Salzberg S.L."/>
            <person name="Silva J.C."/>
            <person name="Haas B.J."/>
            <person name="Majoros W.H."/>
            <person name="Farzad M."/>
            <person name="Carlton J.M."/>
            <person name="Smith R.K. Jr."/>
            <person name="Garg J."/>
            <person name="Pearlman R.E."/>
            <person name="Karrer K.M."/>
            <person name="Sun L."/>
            <person name="Manning G."/>
            <person name="Elde N.C."/>
            <person name="Turkewitz A.P."/>
            <person name="Asai D.J."/>
            <person name="Wilkes D.E."/>
            <person name="Wang Y."/>
            <person name="Cai H."/>
            <person name="Collins K."/>
            <person name="Stewart B.A."/>
            <person name="Lee S.R."/>
            <person name="Wilamowska K."/>
            <person name="Weinberg Z."/>
            <person name="Ruzzo W.L."/>
            <person name="Wloga D."/>
            <person name="Gaertig J."/>
            <person name="Frankel J."/>
            <person name="Tsao C.-C."/>
            <person name="Gorovsky M.A."/>
            <person name="Keeling P.J."/>
            <person name="Waller R.F."/>
            <person name="Patron N.J."/>
            <person name="Cherry J.M."/>
            <person name="Stover N.A."/>
            <person name="Krieger C.J."/>
            <person name="del Toro C."/>
            <person name="Ryder H.F."/>
            <person name="Williamson S.C."/>
            <person name="Barbeau R.A."/>
            <person name="Hamilton E.P."/>
            <person name="Orias E."/>
        </authorList>
    </citation>
    <scope>NUCLEOTIDE SEQUENCE [LARGE SCALE GENOMIC DNA]</scope>
    <source>
        <strain evidence="19">SB210</strain>
    </source>
</reference>
<feature type="binding site" evidence="13">
    <location>
        <position position="697"/>
    </location>
    <ligand>
        <name>ATP</name>
        <dbReference type="ChEBI" id="CHEBI:30616"/>
    </ligand>
</feature>
<feature type="binding site" evidence="14">
    <location>
        <position position="816"/>
    </location>
    <ligand>
        <name>Mg(2+)</name>
        <dbReference type="ChEBI" id="CHEBI:18420"/>
    </ligand>
</feature>
<dbReference type="SUPFAM" id="SSF56784">
    <property type="entry name" value="HAD-like"/>
    <property type="match status" value="1"/>
</dbReference>
<organism evidence="18 19">
    <name type="scientific">Tetrahymena thermophila (strain SB210)</name>
    <dbReference type="NCBI Taxonomy" id="312017"/>
    <lineage>
        <taxon>Eukaryota</taxon>
        <taxon>Sar</taxon>
        <taxon>Alveolata</taxon>
        <taxon>Ciliophora</taxon>
        <taxon>Intramacronucleata</taxon>
        <taxon>Oligohymenophorea</taxon>
        <taxon>Hymenostomatida</taxon>
        <taxon>Tetrahymenina</taxon>
        <taxon>Tetrahymenidae</taxon>
        <taxon>Tetrahymena</taxon>
    </lineage>
</organism>
<feature type="binding site" evidence="13">
    <location>
        <position position="696"/>
    </location>
    <ligand>
        <name>ATP</name>
        <dbReference type="ChEBI" id="CHEBI:30616"/>
    </ligand>
</feature>
<evidence type="ECO:0000256" key="8">
    <source>
        <dbReference type="ARBA" id="ARBA00022967"/>
    </source>
</evidence>
<feature type="binding site" evidence="14">
    <location>
        <position position="820"/>
    </location>
    <ligand>
        <name>Mg(2+)</name>
        <dbReference type="ChEBI" id="CHEBI:18420"/>
    </ligand>
</feature>
<dbReference type="GO" id="GO:0045332">
    <property type="term" value="P:phospholipid translocation"/>
    <property type="evidence" value="ECO:0007669"/>
    <property type="project" value="TreeGrafter"/>
</dbReference>
<accession>I7MG39</accession>
<protein>
    <recommendedName>
        <fullName evidence="15">Phospholipid-transporting ATPase</fullName>
        <ecNumber evidence="15">7.6.2.1</ecNumber>
    </recommendedName>
</protein>
<keyword evidence="7 14" id="KW-0460">Magnesium</keyword>
<keyword evidence="4 14" id="KW-0479">Metal-binding</keyword>
<feature type="binding site" evidence="13">
    <location>
        <position position="429"/>
    </location>
    <ligand>
        <name>ATP</name>
        <dbReference type="ChEBI" id="CHEBI:30616"/>
    </ligand>
</feature>
<dbReference type="InParanoid" id="I7MG39"/>
<evidence type="ECO:0000256" key="6">
    <source>
        <dbReference type="ARBA" id="ARBA00022840"/>
    </source>
</evidence>
<feature type="transmembrane region" description="Helical" evidence="15">
    <location>
        <begin position="364"/>
        <end position="386"/>
    </location>
</feature>
<keyword evidence="5 13" id="KW-0547">Nucleotide-binding</keyword>
<dbReference type="InterPro" id="IPR023214">
    <property type="entry name" value="HAD_sf"/>
</dbReference>
<dbReference type="SUPFAM" id="SSF81653">
    <property type="entry name" value="Calcium ATPase, transduction domain A"/>
    <property type="match status" value="1"/>
</dbReference>
<dbReference type="PANTHER" id="PTHR24092:SF150">
    <property type="entry name" value="PHOSPHOLIPID-TRANSPORTING ATPASE"/>
    <property type="match status" value="1"/>
</dbReference>
<dbReference type="InterPro" id="IPR032631">
    <property type="entry name" value="P-type_ATPase_N"/>
</dbReference>
<dbReference type="RefSeq" id="XP_001032502.2">
    <property type="nucleotide sequence ID" value="XM_001032502.2"/>
</dbReference>
<dbReference type="InterPro" id="IPR008250">
    <property type="entry name" value="ATPase_P-typ_transduc_dom_A_sf"/>
</dbReference>
<dbReference type="SFLD" id="SFLDF00027">
    <property type="entry name" value="p-type_atpase"/>
    <property type="match status" value="1"/>
</dbReference>
<feature type="binding site" evidence="13">
    <location>
        <position position="431"/>
    </location>
    <ligand>
        <name>ATP</name>
        <dbReference type="ChEBI" id="CHEBI:30616"/>
    </ligand>
</feature>
<feature type="binding site" evidence="13">
    <location>
        <position position="580"/>
    </location>
    <ligand>
        <name>ATP</name>
        <dbReference type="ChEBI" id="CHEBI:30616"/>
    </ligand>
</feature>
<evidence type="ECO:0000256" key="7">
    <source>
        <dbReference type="ARBA" id="ARBA00022842"/>
    </source>
</evidence>
<sequence length="1214" mass="140903">MQQDMQNTDNIVDEIQKSYQNQIEESYFFCLRRQKVRDQDKRAIYLGVPDNQVCDNRIQTSKYNYITFIPKNLLVQFSKLANIYFLIIGIFQILPSITTTEGKPIVYTPLTIIVVISMIKDFIEDRKRRKQDQFENQSDTKKLNVKTGQFEKVKWQDLRIGDIIQVNLNERFPADILVLSSTNQYGICYIETKNLDGEVNLKQRQSCAPNLFQDEQFTQNINNIGRFQFIYEDPNIRIHSFNGIMIDKQDTDSQQNQYLLSLQNICLRGCTLKRTKSLIGIVIYSGHDCKSLKYANRGQYKFGTVEKLMNKMVLYVFIILVLISIFCASYYTIWYKQKKDELPYLVIGKSDIESHLVVSFFIRIPMWILLLNPFVPISLMVTLEIVKYLQGQLLSKDKNFVNSISDELVEVNGSNLIDQLGQVKYILTDKTGTLTANIMKFKALSLNSVCYEYNYQQDDHGILMSQKLIDLLKNAQENQIEYEALMCMNLCHELLIEQQEGKRLYLGTSPDEECIMDFCVQTGIYLESVDEHKVMTIYDSINDKRLQFKIIALHEYRSDIRKMSILVQNLQTKQYKIYQKGAMNTIFQCCRQDQKNKMIAVEEHLNNFASNMLRTLCLSYRNLSENEITKFFDKRSKDLEGGNLNIQEMNDGLFAEIENEQILIGGTGVNDEFADQVVQTLSNLKQAGIKIWMITGDKRETALSIGIKSNIVEQGVELKVIQDATESIINEQLVINELKMFEDQLKQQQKLSIGISGLTFYGINISTNTEIKQTFSYIMKHADSVIAYHFTPNQKKQLVDLVHNISPGQCVLAIGDGANDINMLQVADVGIGIRGKEGREAAKASDFSIAEFKHLNRLILYVGQEAYRKNSHLILFNFYKNQAWILVYFWINFYSGQSGQYVYDQWISQFFNLFYSSLPIIIYALFDEIHPSNQFFKAIQTDKNILESRPQDYKKFTNNLIFQQKNFWKWFFYGSFHALIITFISFFSVGDNSDQHGRQTDIFYQGMLAFTCCVIVTNLKVQQLHQTHCFLNIFFIYASIAFYLLNLFIASKIIKIEIYEVYSRLFCQPNTYLAIALSIMTAYGADSAYQVFKQLNIPEKAQIQEPLKSKQSIRFSQEEKVVCQEIDIEDMIKNYPENRYSSGLHEKLISKQQQQLKDLRISNQSSASINKAYEEPYENDIGFQNLLQNQNSYAQSSIRYSNIPSIKIQRVDTL</sequence>
<dbReference type="OrthoDB" id="377733at2759"/>
<dbReference type="STRING" id="312017.I7MG39"/>
<feature type="transmembrane region" description="Helical" evidence="15">
    <location>
        <begin position="80"/>
        <end position="98"/>
    </location>
</feature>
<dbReference type="InterPro" id="IPR036412">
    <property type="entry name" value="HAD-like_sf"/>
</dbReference>
<dbReference type="GO" id="GO:0000287">
    <property type="term" value="F:magnesium ion binding"/>
    <property type="evidence" value="ECO:0007669"/>
    <property type="project" value="UniProtKB-UniRule"/>
</dbReference>
<dbReference type="Gene3D" id="3.40.50.1000">
    <property type="entry name" value="HAD superfamily/HAD-like"/>
    <property type="match status" value="1"/>
</dbReference>
<keyword evidence="6 13" id="KW-0067">ATP-binding</keyword>
<feature type="binding site" evidence="13">
    <location>
        <position position="512"/>
    </location>
    <ligand>
        <name>ATP</name>
        <dbReference type="ChEBI" id="CHEBI:30616"/>
    </ligand>
</feature>
<dbReference type="GeneID" id="7839212"/>
<proteinExistence type="inferred from homology"/>
<feature type="binding site" evidence="13">
    <location>
        <position position="430"/>
    </location>
    <ligand>
        <name>ATP</name>
        <dbReference type="ChEBI" id="CHEBI:30616"/>
    </ligand>
</feature>
<feature type="transmembrane region" description="Helical" evidence="15">
    <location>
        <begin position="104"/>
        <end position="123"/>
    </location>
</feature>
<evidence type="ECO:0000256" key="3">
    <source>
        <dbReference type="ARBA" id="ARBA00022692"/>
    </source>
</evidence>
<dbReference type="Gene3D" id="2.70.150.10">
    <property type="entry name" value="Calcium-transporting ATPase, cytoplasmic transduction domain A"/>
    <property type="match status" value="1"/>
</dbReference>
<comment type="similarity">
    <text evidence="2 15">Belongs to the cation transport ATPase (P-type) (TC 3.A.3) family. Type IV subfamily.</text>
</comment>
<feature type="binding site" evidence="13">
    <location>
        <position position="795"/>
    </location>
    <ligand>
        <name>ATP</name>
        <dbReference type="ChEBI" id="CHEBI:30616"/>
    </ligand>
</feature>
<comment type="catalytic activity">
    <reaction evidence="11 15">
        <text>ATP + H2O + phospholipidSide 1 = ADP + phosphate + phospholipidSide 2.</text>
        <dbReference type="EC" id="7.6.2.1"/>
    </reaction>
</comment>
<dbReference type="eggNOG" id="KOG0206">
    <property type="taxonomic scope" value="Eukaryota"/>
</dbReference>
<evidence type="ECO:0000256" key="4">
    <source>
        <dbReference type="ARBA" id="ARBA00022723"/>
    </source>
</evidence>
<feature type="transmembrane region" description="Helical" evidence="15">
    <location>
        <begin position="873"/>
        <end position="894"/>
    </location>
</feature>
<dbReference type="GO" id="GO:0140326">
    <property type="term" value="F:ATPase-coupled intramembrane lipid transporter activity"/>
    <property type="evidence" value="ECO:0007669"/>
    <property type="project" value="UniProtKB-EC"/>
</dbReference>
<evidence type="ECO:0000256" key="1">
    <source>
        <dbReference type="ARBA" id="ARBA00004141"/>
    </source>
</evidence>
<evidence type="ECO:0000313" key="19">
    <source>
        <dbReference type="Proteomes" id="UP000009168"/>
    </source>
</evidence>
<evidence type="ECO:0000256" key="12">
    <source>
        <dbReference type="PIRSR" id="PIRSR606539-1"/>
    </source>
</evidence>
<dbReference type="Pfam" id="PF16209">
    <property type="entry name" value="PhoLip_ATPase_N"/>
    <property type="match status" value="1"/>
</dbReference>
<dbReference type="SUPFAM" id="SSF81660">
    <property type="entry name" value="Metal cation-transporting ATPase, ATP-binding domain N"/>
    <property type="match status" value="1"/>
</dbReference>
<dbReference type="PROSITE" id="PS00154">
    <property type="entry name" value="ATPASE_E1_E2"/>
    <property type="match status" value="1"/>
</dbReference>
<dbReference type="InterPro" id="IPR023298">
    <property type="entry name" value="ATPase_P-typ_TM_dom_sf"/>
</dbReference>
<dbReference type="NCBIfam" id="TIGR01494">
    <property type="entry name" value="ATPase_P-type"/>
    <property type="match status" value="1"/>
</dbReference>
<feature type="binding site" evidence="14">
    <location>
        <position position="431"/>
    </location>
    <ligand>
        <name>Mg(2+)</name>
        <dbReference type="ChEBI" id="CHEBI:18420"/>
    </ligand>
</feature>
<keyword evidence="10 15" id="KW-0472">Membrane</keyword>
<feature type="binding site" evidence="13">
    <location>
        <position position="819"/>
    </location>
    <ligand>
        <name>ATP</name>
        <dbReference type="ChEBI" id="CHEBI:30616"/>
    </ligand>
</feature>
<feature type="transmembrane region" description="Helical" evidence="15">
    <location>
        <begin position="312"/>
        <end position="333"/>
    </location>
</feature>
<dbReference type="InterPro" id="IPR001757">
    <property type="entry name" value="P_typ_ATPase"/>
</dbReference>
<evidence type="ECO:0000256" key="14">
    <source>
        <dbReference type="PIRSR" id="PIRSR606539-3"/>
    </source>
</evidence>
<evidence type="ECO:0000256" key="13">
    <source>
        <dbReference type="PIRSR" id="PIRSR606539-2"/>
    </source>
</evidence>
<feature type="domain" description="P-type ATPase C-terminal" evidence="17">
    <location>
        <begin position="842"/>
        <end position="1098"/>
    </location>
</feature>
<dbReference type="GO" id="GO:0005524">
    <property type="term" value="F:ATP binding"/>
    <property type="evidence" value="ECO:0007669"/>
    <property type="project" value="UniProtKB-UniRule"/>
</dbReference>
<dbReference type="InterPro" id="IPR018303">
    <property type="entry name" value="ATPase_P-typ_P_site"/>
</dbReference>
<evidence type="ECO:0000256" key="15">
    <source>
        <dbReference type="RuleBase" id="RU362033"/>
    </source>
</evidence>
<evidence type="ECO:0000259" key="16">
    <source>
        <dbReference type="Pfam" id="PF16209"/>
    </source>
</evidence>
<feature type="active site" description="4-aspartylphosphate intermediate" evidence="12">
    <location>
        <position position="429"/>
    </location>
</feature>
<feature type="domain" description="P-type ATPase N-terminal" evidence="16">
    <location>
        <begin position="52"/>
        <end position="101"/>
    </location>
</feature>
<dbReference type="SFLD" id="SFLDG00002">
    <property type="entry name" value="C1.7:_P-type_atpase_like"/>
    <property type="match status" value="1"/>
</dbReference>
<dbReference type="KEGG" id="tet:TTHERM_00600310"/>
<feature type="binding site" evidence="13">
    <location>
        <position position="614"/>
    </location>
    <ligand>
        <name>ATP</name>
        <dbReference type="ChEBI" id="CHEBI:30616"/>
    </ligand>
</feature>
<comment type="cofactor">
    <cofactor evidence="14">
        <name>Mg(2+)</name>
        <dbReference type="ChEBI" id="CHEBI:18420"/>
    </cofactor>
</comment>
<evidence type="ECO:0000313" key="18">
    <source>
        <dbReference type="EMBL" id="EAR84839.2"/>
    </source>
</evidence>
<dbReference type="NCBIfam" id="TIGR01652">
    <property type="entry name" value="ATPase-Plipid"/>
    <property type="match status" value="1"/>
</dbReference>
<name>I7MG39_TETTS</name>